<keyword evidence="13" id="KW-1185">Reference proteome</keyword>
<evidence type="ECO:0000256" key="2">
    <source>
        <dbReference type="ARBA" id="ARBA00004496"/>
    </source>
</evidence>
<proteinExistence type="inferred from homology"/>
<dbReference type="Proteomes" id="UP000243719">
    <property type="component" value="Unassembled WGS sequence"/>
</dbReference>
<keyword evidence="12" id="KW-0966">Cell projection</keyword>
<dbReference type="PANTHER" id="PTHR34982:SF1">
    <property type="entry name" value="FLAGELLAR ASSEMBLY PROTEIN FLIH"/>
    <property type="match status" value="1"/>
</dbReference>
<keyword evidence="7" id="KW-1005">Bacterial flagellum biogenesis</keyword>
<evidence type="ECO:0000256" key="8">
    <source>
        <dbReference type="ARBA" id="ARBA00022927"/>
    </source>
</evidence>
<dbReference type="PRINTS" id="PR01003">
    <property type="entry name" value="FLGFLIH"/>
</dbReference>
<evidence type="ECO:0000313" key="12">
    <source>
        <dbReference type="EMBL" id="SDV46935.1"/>
    </source>
</evidence>
<sequence length="252" mass="27145">MTRYALYRFPALAEPSPRDDVCQVDPALADGYEAGREIGYADGRQAGHAEGRRVGLAEGLTEGRQAGERAARDALARRFDSVLRTLDRAAAALRDVHAQYCDARRGELIDLVEKVTRQVIRCELTLQPEQLLKLIDGALCALPATDEAPEIHLPPEECARLAELGQVRADGWRLIADRALQAGECRVRAGGQEVDAGCTHRLQACLEQLRDAVESASDDANVAPNVVPDVMSEAAGADDEGRTAARRADGGP</sequence>
<name>A0A1H2PLM7_9BURK</name>
<dbReference type="Pfam" id="PF02108">
    <property type="entry name" value="FliH"/>
    <property type="match status" value="1"/>
</dbReference>
<dbReference type="GO" id="GO:0015031">
    <property type="term" value="P:protein transport"/>
    <property type="evidence" value="ECO:0007669"/>
    <property type="project" value="UniProtKB-KW"/>
</dbReference>
<dbReference type="NCBIfam" id="NF009925">
    <property type="entry name" value="PRK13386.1"/>
    <property type="match status" value="1"/>
</dbReference>
<evidence type="ECO:0000256" key="1">
    <source>
        <dbReference type="ARBA" id="ARBA00003041"/>
    </source>
</evidence>
<dbReference type="AlphaFoldDB" id="A0A1H2PLM7"/>
<reference evidence="13" key="1">
    <citation type="submission" date="2016-09" db="EMBL/GenBank/DDBJ databases">
        <authorList>
            <person name="Varghese N."/>
            <person name="Submissions S."/>
        </authorList>
    </citation>
    <scope>NUCLEOTIDE SEQUENCE [LARGE SCALE GENOMIC DNA]</scope>
    <source>
        <strain evidence="13">JS23</strain>
    </source>
</reference>
<dbReference type="GO" id="GO:0044781">
    <property type="term" value="P:bacterial-type flagellum organization"/>
    <property type="evidence" value="ECO:0007669"/>
    <property type="project" value="UniProtKB-KW"/>
</dbReference>
<gene>
    <name evidence="12" type="ORF">SAMN05216551_102115</name>
</gene>
<dbReference type="GO" id="GO:0071973">
    <property type="term" value="P:bacterial-type flagellum-dependent cell motility"/>
    <property type="evidence" value="ECO:0007669"/>
    <property type="project" value="InterPro"/>
</dbReference>
<evidence type="ECO:0000313" key="13">
    <source>
        <dbReference type="Proteomes" id="UP000243719"/>
    </source>
</evidence>
<evidence type="ECO:0000256" key="5">
    <source>
        <dbReference type="ARBA" id="ARBA00022448"/>
    </source>
</evidence>
<dbReference type="EMBL" id="FNLO01000002">
    <property type="protein sequence ID" value="SDV46935.1"/>
    <property type="molecule type" value="Genomic_DNA"/>
</dbReference>
<keyword evidence="12" id="KW-0969">Cilium</keyword>
<keyword evidence="12" id="KW-0282">Flagellum</keyword>
<organism evidence="12 13">
    <name type="scientific">Chitinasiproducens palmae</name>
    <dbReference type="NCBI Taxonomy" id="1770053"/>
    <lineage>
        <taxon>Bacteria</taxon>
        <taxon>Pseudomonadati</taxon>
        <taxon>Pseudomonadota</taxon>
        <taxon>Betaproteobacteria</taxon>
        <taxon>Burkholderiales</taxon>
        <taxon>Burkholderiaceae</taxon>
        <taxon>Chitinasiproducens</taxon>
    </lineage>
</organism>
<evidence type="ECO:0000256" key="4">
    <source>
        <dbReference type="ARBA" id="ARBA00016507"/>
    </source>
</evidence>
<evidence type="ECO:0000256" key="7">
    <source>
        <dbReference type="ARBA" id="ARBA00022795"/>
    </source>
</evidence>
<evidence type="ECO:0000256" key="6">
    <source>
        <dbReference type="ARBA" id="ARBA00022490"/>
    </source>
</evidence>
<dbReference type="GO" id="GO:0005829">
    <property type="term" value="C:cytosol"/>
    <property type="evidence" value="ECO:0007669"/>
    <property type="project" value="TreeGrafter"/>
</dbReference>
<evidence type="ECO:0000259" key="11">
    <source>
        <dbReference type="Pfam" id="PF02108"/>
    </source>
</evidence>
<keyword evidence="8" id="KW-0653">Protein transport</keyword>
<dbReference type="GO" id="GO:0009288">
    <property type="term" value="C:bacterial-type flagellum"/>
    <property type="evidence" value="ECO:0007669"/>
    <property type="project" value="InterPro"/>
</dbReference>
<dbReference type="RefSeq" id="WP_091904862.1">
    <property type="nucleotide sequence ID" value="NZ_FNLO01000002.1"/>
</dbReference>
<evidence type="ECO:0000256" key="3">
    <source>
        <dbReference type="ARBA" id="ARBA00006602"/>
    </source>
</evidence>
<dbReference type="InterPro" id="IPR051472">
    <property type="entry name" value="T3SS_Stator/FliH"/>
</dbReference>
<dbReference type="PANTHER" id="PTHR34982">
    <property type="entry name" value="YOP PROTEINS TRANSLOCATION PROTEIN L"/>
    <property type="match status" value="1"/>
</dbReference>
<evidence type="ECO:0000256" key="10">
    <source>
        <dbReference type="SAM" id="MobiDB-lite"/>
    </source>
</evidence>
<accession>A0A1H2PLM7</accession>
<feature type="domain" description="Flagellar assembly protein FliH/Type III secretion system HrpE" evidence="11">
    <location>
        <begin position="84"/>
        <end position="204"/>
    </location>
</feature>
<protein>
    <recommendedName>
        <fullName evidence="4">Flagellar assembly protein FliH</fullName>
    </recommendedName>
</protein>
<dbReference type="InterPro" id="IPR000563">
    <property type="entry name" value="Flag_FliH"/>
</dbReference>
<dbReference type="GO" id="GO:0003774">
    <property type="term" value="F:cytoskeletal motor activity"/>
    <property type="evidence" value="ECO:0007669"/>
    <property type="project" value="InterPro"/>
</dbReference>
<comment type="function">
    <text evidence="1">Needed for flagellar regrowth and assembly.</text>
</comment>
<evidence type="ECO:0000256" key="9">
    <source>
        <dbReference type="ARBA" id="ARBA00023225"/>
    </source>
</evidence>
<feature type="compositionally biased region" description="Basic and acidic residues" evidence="10">
    <location>
        <begin position="239"/>
        <end position="252"/>
    </location>
</feature>
<comment type="subcellular location">
    <subcellularLocation>
        <location evidence="2">Cytoplasm</location>
    </subcellularLocation>
</comment>
<keyword evidence="6" id="KW-0963">Cytoplasm</keyword>
<dbReference type="STRING" id="1770053.SAMN05216551_102115"/>
<keyword evidence="5" id="KW-0813">Transport</keyword>
<keyword evidence="9" id="KW-1006">Bacterial flagellum protein export</keyword>
<dbReference type="OrthoDB" id="6397640at2"/>
<comment type="similarity">
    <text evidence="3">Belongs to the FliH family.</text>
</comment>
<feature type="region of interest" description="Disordered" evidence="10">
    <location>
        <begin position="219"/>
        <end position="252"/>
    </location>
</feature>
<dbReference type="InterPro" id="IPR018035">
    <property type="entry name" value="Flagellar_FliH/T3SS_HrpE"/>
</dbReference>